<gene>
    <name evidence="9" type="ORF">HX902_06655</name>
</gene>
<protein>
    <submittedName>
        <fullName evidence="9">L,D-transpeptidase</fullName>
    </submittedName>
</protein>
<feature type="domain" description="L,D-TPase catalytic" evidence="8">
    <location>
        <begin position="15"/>
        <end position="182"/>
    </location>
</feature>
<sequence>MEKARQRRGRTPSTIMVRPAPGRKSRAIVRLGAITVPAAIGRSGRTVMKREGDGATPIASMRLISGFRRGEGNGRLVTPLSIRRIRPDMLWCDQSGSASYNRLVRAPFSASHEEMRRSDGLYDICLVMDWNISSRARNRGSAIFFHLIRPGYEPTAGCVAVSLRDMRRLLPHLRKGTIVRVV</sequence>
<comment type="caution">
    <text evidence="9">The sequence shown here is derived from an EMBL/GenBank/DDBJ whole genome shotgun (WGS) entry which is preliminary data.</text>
</comment>
<evidence type="ECO:0000256" key="3">
    <source>
        <dbReference type="ARBA" id="ARBA00022679"/>
    </source>
</evidence>
<keyword evidence="5 7" id="KW-0573">Peptidoglycan synthesis</keyword>
<keyword evidence="6 7" id="KW-0961">Cell wall biogenesis/degradation</keyword>
<evidence type="ECO:0000313" key="9">
    <source>
        <dbReference type="EMBL" id="MBA5801313.1"/>
    </source>
</evidence>
<dbReference type="PROSITE" id="PS52029">
    <property type="entry name" value="LD_TPASE"/>
    <property type="match status" value="1"/>
</dbReference>
<comment type="similarity">
    <text evidence="2">Belongs to the YkuD family.</text>
</comment>
<evidence type="ECO:0000256" key="4">
    <source>
        <dbReference type="ARBA" id="ARBA00022960"/>
    </source>
</evidence>
<reference evidence="9 10" key="1">
    <citation type="submission" date="2020-07" db="EMBL/GenBank/DDBJ databases">
        <authorList>
            <person name="Sun Q."/>
        </authorList>
    </citation>
    <scope>NUCLEOTIDE SEQUENCE [LARGE SCALE GENOMIC DNA]</scope>
    <source>
        <strain evidence="9 10">WYCCWR 11317</strain>
    </source>
</reference>
<evidence type="ECO:0000256" key="2">
    <source>
        <dbReference type="ARBA" id="ARBA00005992"/>
    </source>
</evidence>
<evidence type="ECO:0000313" key="10">
    <source>
        <dbReference type="Proteomes" id="UP000539787"/>
    </source>
</evidence>
<dbReference type="PANTHER" id="PTHR38589:SF1">
    <property type="entry name" value="BLR0621 PROTEIN"/>
    <property type="match status" value="1"/>
</dbReference>
<keyword evidence="4 7" id="KW-0133">Cell shape</keyword>
<dbReference type="PANTHER" id="PTHR38589">
    <property type="entry name" value="BLR0621 PROTEIN"/>
    <property type="match status" value="1"/>
</dbReference>
<proteinExistence type="inferred from homology"/>
<dbReference type="RefSeq" id="WP_182208569.1">
    <property type="nucleotide sequence ID" value="NZ_JACGBJ010000003.1"/>
</dbReference>
<dbReference type="CDD" id="cd16913">
    <property type="entry name" value="YkuD_like"/>
    <property type="match status" value="1"/>
</dbReference>
<feature type="active site" description="Proton donor/acceptor" evidence="7">
    <location>
        <position position="146"/>
    </location>
</feature>
<keyword evidence="3" id="KW-0808">Transferase</keyword>
<evidence type="ECO:0000256" key="1">
    <source>
        <dbReference type="ARBA" id="ARBA00004752"/>
    </source>
</evidence>
<accession>A0ABR6A3V9</accession>
<dbReference type="InterPro" id="IPR038063">
    <property type="entry name" value="Transpep_catalytic_dom"/>
</dbReference>
<comment type="pathway">
    <text evidence="1 7">Cell wall biogenesis; peptidoglycan biosynthesis.</text>
</comment>
<dbReference type="SUPFAM" id="SSF141523">
    <property type="entry name" value="L,D-transpeptidase catalytic domain-like"/>
    <property type="match status" value="1"/>
</dbReference>
<dbReference type="Pfam" id="PF03734">
    <property type="entry name" value="YkuD"/>
    <property type="match status" value="1"/>
</dbReference>
<feature type="active site" description="Nucleophile" evidence="7">
    <location>
        <position position="158"/>
    </location>
</feature>
<evidence type="ECO:0000256" key="5">
    <source>
        <dbReference type="ARBA" id="ARBA00022984"/>
    </source>
</evidence>
<keyword evidence="10" id="KW-1185">Reference proteome</keyword>
<organism evidence="9 10">
    <name type="scientific">Rhizobium changzhiense</name>
    <dbReference type="NCBI Taxonomy" id="2692317"/>
    <lineage>
        <taxon>Bacteria</taxon>
        <taxon>Pseudomonadati</taxon>
        <taxon>Pseudomonadota</taxon>
        <taxon>Alphaproteobacteria</taxon>
        <taxon>Hyphomicrobiales</taxon>
        <taxon>Rhizobiaceae</taxon>
        <taxon>Rhizobium/Agrobacterium group</taxon>
        <taxon>Rhizobium</taxon>
    </lineage>
</organism>
<dbReference type="InterPro" id="IPR005490">
    <property type="entry name" value="LD_TPept_cat_dom"/>
</dbReference>
<dbReference type="EMBL" id="JACGBJ010000003">
    <property type="protein sequence ID" value="MBA5801313.1"/>
    <property type="molecule type" value="Genomic_DNA"/>
</dbReference>
<dbReference type="Proteomes" id="UP000539787">
    <property type="component" value="Unassembled WGS sequence"/>
</dbReference>
<name>A0ABR6A3V9_9HYPH</name>
<evidence type="ECO:0000256" key="6">
    <source>
        <dbReference type="ARBA" id="ARBA00023316"/>
    </source>
</evidence>
<evidence type="ECO:0000256" key="7">
    <source>
        <dbReference type="PROSITE-ProRule" id="PRU01373"/>
    </source>
</evidence>
<evidence type="ECO:0000259" key="8">
    <source>
        <dbReference type="PROSITE" id="PS52029"/>
    </source>
</evidence>